<keyword evidence="5" id="KW-0378">Hydrolase</keyword>
<accession>A0A7X6RUC0</accession>
<dbReference type="RefSeq" id="WP_044518636.1">
    <property type="nucleotide sequence ID" value="NZ_HG322951.1"/>
</dbReference>
<protein>
    <submittedName>
        <fullName evidence="5">Thiocyanate hydrolase subunit gamma</fullName>
        <ecNumber evidence="5">3.5.5.8</ecNumber>
    </submittedName>
</protein>
<evidence type="ECO:0000259" key="4">
    <source>
        <dbReference type="Pfam" id="PF02979"/>
    </source>
</evidence>
<dbReference type="Proteomes" id="UP000518188">
    <property type="component" value="Unassembled WGS sequence"/>
</dbReference>
<dbReference type="GO" id="GO:0018760">
    <property type="term" value="F:thiocyanate hydrolase activity"/>
    <property type="evidence" value="ECO:0007669"/>
    <property type="project" value="UniProtKB-EC"/>
</dbReference>
<feature type="domain" description="Nitrile hydratase alpha/Thiocyanate hydrolase gamma" evidence="4">
    <location>
        <begin position="27"/>
        <end position="217"/>
    </location>
</feature>
<dbReference type="InterPro" id="IPR023901">
    <property type="entry name" value="Thiocyan_Hydrolase_gsu"/>
</dbReference>
<feature type="binding site" evidence="3">
    <location>
        <position position="127"/>
    </location>
    <ligand>
        <name>Fe(3+)</name>
        <dbReference type="ChEBI" id="CHEBI:29034"/>
    </ligand>
</feature>
<evidence type="ECO:0000256" key="2">
    <source>
        <dbReference type="ARBA" id="ARBA00022723"/>
    </source>
</evidence>
<dbReference type="EC" id="3.5.5.8" evidence="5"/>
<feature type="binding site" evidence="3">
    <location>
        <position position="132"/>
    </location>
    <ligand>
        <name>Fe(3+)</name>
        <dbReference type="ChEBI" id="CHEBI:29034"/>
    </ligand>
</feature>
<gene>
    <name evidence="5" type="primary">scnC</name>
    <name evidence="5" type="ORF">HGA11_03940</name>
</gene>
<feature type="binding site" evidence="3">
    <location>
        <position position="130"/>
    </location>
    <ligand>
        <name>Fe(3+)</name>
        <dbReference type="ChEBI" id="CHEBI:29034"/>
    </ligand>
</feature>
<dbReference type="SUPFAM" id="SSF56209">
    <property type="entry name" value="Nitrile hydratase alpha chain"/>
    <property type="match status" value="1"/>
</dbReference>
<evidence type="ECO:0000313" key="6">
    <source>
        <dbReference type="Proteomes" id="UP000518188"/>
    </source>
</evidence>
<evidence type="ECO:0000256" key="1">
    <source>
        <dbReference type="ARBA" id="ARBA00009363"/>
    </source>
</evidence>
<dbReference type="InterPro" id="IPR023900">
    <property type="entry name" value="CN_Hdrtase_asu/SCN_Hdrlase_gsu"/>
</dbReference>
<organism evidence="5 6">
    <name type="scientific">Mycolicibacterium septicum DSM 44393</name>
    <dbReference type="NCBI Taxonomy" id="1341646"/>
    <lineage>
        <taxon>Bacteria</taxon>
        <taxon>Bacillati</taxon>
        <taxon>Actinomycetota</taxon>
        <taxon>Actinomycetes</taxon>
        <taxon>Mycobacteriales</taxon>
        <taxon>Mycobacteriaceae</taxon>
        <taxon>Mycolicibacterium</taxon>
    </lineage>
</organism>
<reference evidence="5 6" key="1">
    <citation type="submission" date="2020-04" db="EMBL/GenBank/DDBJ databases">
        <title>MicrobeNet Type strains.</title>
        <authorList>
            <person name="Nicholson A.C."/>
        </authorList>
    </citation>
    <scope>NUCLEOTIDE SEQUENCE [LARGE SCALE GENOMIC DNA]</scope>
    <source>
        <strain evidence="5 6">ATCC 700731</strain>
    </source>
</reference>
<keyword evidence="2 3" id="KW-0479">Metal-binding</keyword>
<proteinExistence type="inferred from homology"/>
<sequence length="241" mass="27176">MTHDDAAHTHDDASERHAAPMVEEVTDFEVLEIALRELAIEKGLFTAEDHRHYTEFVEQIGPAPGSRFVAKAWVDPDFKQLALRDPIAASREVGIDWLHPTGFGTPSDFTALEVLENTPTLHHVIVCTLCSCYPRPLLGNSPEWYRTPNYRRRIVRWPRQVLGEFGLFLSDDVEIRIEDSNSKRRFMVLPVRPAGTEGWTEEQLAEIVTRDCMIGVALPKPGVTTNAQRPVHAAVRPAEGY</sequence>
<comment type="similarity">
    <text evidence="1">Belongs to the nitrile hydratase subunit alpha family.</text>
</comment>
<dbReference type="PIRSF" id="PIRSF001426">
    <property type="entry name" value="NHase_alpha"/>
    <property type="match status" value="1"/>
</dbReference>
<comment type="caution">
    <text evidence="5">The sequence shown here is derived from an EMBL/GenBank/DDBJ whole genome shotgun (WGS) entry which is preliminary data.</text>
</comment>
<evidence type="ECO:0000256" key="3">
    <source>
        <dbReference type="PIRSR" id="PIRSR001426-1"/>
    </source>
</evidence>
<evidence type="ECO:0000313" key="5">
    <source>
        <dbReference type="EMBL" id="NKZ10118.1"/>
    </source>
</evidence>
<feature type="binding site" evidence="3">
    <location>
        <position position="131"/>
    </location>
    <ligand>
        <name>Fe(3+)</name>
        <dbReference type="ChEBI" id="CHEBI:29034"/>
    </ligand>
</feature>
<name>A0A7X6RUC0_9MYCO</name>
<dbReference type="InterPro" id="IPR036648">
    <property type="entry name" value="CN_Hdrase_a/SCN_Hdrase_g_sf"/>
</dbReference>
<keyword evidence="3" id="KW-0408">Iron</keyword>
<dbReference type="Pfam" id="PF02979">
    <property type="entry name" value="NHase_alpha"/>
    <property type="match status" value="1"/>
</dbReference>
<dbReference type="NCBIfam" id="TIGR03887">
    <property type="entry name" value="thiocyan_alph"/>
    <property type="match status" value="1"/>
</dbReference>
<dbReference type="EMBL" id="JAAXPJ010000001">
    <property type="protein sequence ID" value="NKZ10118.1"/>
    <property type="molecule type" value="Genomic_DNA"/>
</dbReference>
<dbReference type="Gene3D" id="3.90.330.10">
    <property type="entry name" value="Nitrile hydratase alpha /Thiocyanate hydrolase gamma"/>
    <property type="match status" value="1"/>
</dbReference>
<dbReference type="GO" id="GO:0046914">
    <property type="term" value="F:transition metal ion binding"/>
    <property type="evidence" value="ECO:0007669"/>
    <property type="project" value="InterPro"/>
</dbReference>
<dbReference type="InterPro" id="IPR004232">
    <property type="entry name" value="CN_Hdrtase_a/SCN_Hdrlase_g"/>
</dbReference>
<dbReference type="AlphaFoldDB" id="A0A7X6RUC0"/>